<proteinExistence type="predicted"/>
<evidence type="ECO:0000256" key="1">
    <source>
        <dbReference type="ARBA" id="ARBA00023239"/>
    </source>
</evidence>
<dbReference type="Gene3D" id="3.10.129.10">
    <property type="entry name" value="Hotdog Thioesterase"/>
    <property type="match status" value="1"/>
</dbReference>
<dbReference type="GO" id="GO:0019171">
    <property type="term" value="F:(3R)-hydroxyacyl-[acyl-carrier-protein] dehydratase activity"/>
    <property type="evidence" value="ECO:0007669"/>
    <property type="project" value="TreeGrafter"/>
</dbReference>
<dbReference type="Pfam" id="PF01575">
    <property type="entry name" value="MaoC_dehydratas"/>
    <property type="match status" value="1"/>
</dbReference>
<name>A0A840MSQ6_9PROT</name>
<evidence type="ECO:0000313" key="3">
    <source>
        <dbReference type="EMBL" id="MBB5019436.1"/>
    </source>
</evidence>
<sequence>MSTVYIEDMEIGQTAEYGKTITEADIVMFAGVTGDNNPVHIDEEYAATTPFGTRICHGMLTASLISTVLGTRLPGPGTIYLSQSAKFKAPVKLGDTVKVRVTVKELDRAKKRVTLETNCYVKDKLVLEGEALAIAPSKPAA</sequence>
<keyword evidence="4" id="KW-1185">Reference proteome</keyword>
<dbReference type="InterPro" id="IPR029069">
    <property type="entry name" value="HotDog_dom_sf"/>
</dbReference>
<dbReference type="Proteomes" id="UP000575898">
    <property type="component" value="Unassembled WGS sequence"/>
</dbReference>
<dbReference type="PANTHER" id="PTHR43437">
    <property type="entry name" value="HYDROXYACYL-THIOESTER DEHYDRATASE TYPE 2, MITOCHONDRIAL-RELATED"/>
    <property type="match status" value="1"/>
</dbReference>
<gene>
    <name evidence="3" type="ORF">HNQ59_002738</name>
</gene>
<evidence type="ECO:0000259" key="2">
    <source>
        <dbReference type="Pfam" id="PF01575"/>
    </source>
</evidence>
<organism evidence="3 4">
    <name type="scientific">Chitinivorax tropicus</name>
    <dbReference type="NCBI Taxonomy" id="714531"/>
    <lineage>
        <taxon>Bacteria</taxon>
        <taxon>Pseudomonadati</taxon>
        <taxon>Pseudomonadota</taxon>
        <taxon>Betaproteobacteria</taxon>
        <taxon>Chitinivorax</taxon>
    </lineage>
</organism>
<dbReference type="InterPro" id="IPR002539">
    <property type="entry name" value="MaoC-like_dom"/>
</dbReference>
<dbReference type="RefSeq" id="WP_184040309.1">
    <property type="nucleotide sequence ID" value="NZ_JACHHY010000017.1"/>
</dbReference>
<dbReference type="InterPro" id="IPR050965">
    <property type="entry name" value="UPF0336/Enoyl-CoA_hydratase"/>
</dbReference>
<dbReference type="AlphaFoldDB" id="A0A840MSQ6"/>
<dbReference type="EMBL" id="JACHHY010000017">
    <property type="protein sequence ID" value="MBB5019436.1"/>
    <property type="molecule type" value="Genomic_DNA"/>
</dbReference>
<dbReference type="PANTHER" id="PTHR43437:SF3">
    <property type="entry name" value="HYDROXYACYL-THIOESTER DEHYDRATASE TYPE 2, MITOCHONDRIAL"/>
    <property type="match status" value="1"/>
</dbReference>
<reference evidence="3 4" key="1">
    <citation type="submission" date="2020-08" db="EMBL/GenBank/DDBJ databases">
        <title>Genomic Encyclopedia of Type Strains, Phase IV (KMG-IV): sequencing the most valuable type-strain genomes for metagenomic binning, comparative biology and taxonomic classification.</title>
        <authorList>
            <person name="Goeker M."/>
        </authorList>
    </citation>
    <scope>NUCLEOTIDE SEQUENCE [LARGE SCALE GENOMIC DNA]</scope>
    <source>
        <strain evidence="3 4">DSM 27165</strain>
    </source>
</reference>
<comment type="caution">
    <text evidence="3">The sequence shown here is derived from an EMBL/GenBank/DDBJ whole genome shotgun (WGS) entry which is preliminary data.</text>
</comment>
<dbReference type="CDD" id="cd03449">
    <property type="entry name" value="R_hydratase"/>
    <property type="match status" value="1"/>
</dbReference>
<protein>
    <submittedName>
        <fullName evidence="3">3-hydroxybutyryl-CoA dehydratase</fullName>
        <ecNumber evidence="3">4.2.1.55</ecNumber>
    </submittedName>
</protein>
<feature type="domain" description="MaoC-like" evidence="2">
    <location>
        <begin position="15"/>
        <end position="117"/>
    </location>
</feature>
<dbReference type="GO" id="GO:0006633">
    <property type="term" value="P:fatty acid biosynthetic process"/>
    <property type="evidence" value="ECO:0007669"/>
    <property type="project" value="TreeGrafter"/>
</dbReference>
<dbReference type="FunFam" id="3.10.129.10:FF:000042">
    <property type="entry name" value="MaoC domain protein dehydratase"/>
    <property type="match status" value="1"/>
</dbReference>
<keyword evidence="1 3" id="KW-0456">Lyase</keyword>
<dbReference type="SUPFAM" id="SSF54637">
    <property type="entry name" value="Thioesterase/thiol ester dehydrase-isomerase"/>
    <property type="match status" value="1"/>
</dbReference>
<evidence type="ECO:0000313" key="4">
    <source>
        <dbReference type="Proteomes" id="UP000575898"/>
    </source>
</evidence>
<dbReference type="EC" id="4.2.1.55" evidence="3"/>
<accession>A0A840MSQ6</accession>